<dbReference type="InterPro" id="IPR036259">
    <property type="entry name" value="MFS_trans_sf"/>
</dbReference>
<feature type="region of interest" description="Disordered" evidence="6">
    <location>
        <begin position="302"/>
        <end position="332"/>
    </location>
</feature>
<feature type="transmembrane region" description="Helical" evidence="7">
    <location>
        <begin position="112"/>
        <end position="131"/>
    </location>
</feature>
<name>A0ABD3M6C7_9STRA</name>
<protein>
    <recommendedName>
        <fullName evidence="8">Major facilitator superfamily associated domain-containing protein</fullName>
    </recommendedName>
</protein>
<evidence type="ECO:0000313" key="9">
    <source>
        <dbReference type="EMBL" id="KAL3759167.1"/>
    </source>
</evidence>
<feature type="region of interest" description="Disordered" evidence="6">
    <location>
        <begin position="71"/>
        <end position="92"/>
    </location>
</feature>
<comment type="similarity">
    <text evidence="2">Belongs to the major facilitator superfamily. MFSD6 family.</text>
</comment>
<keyword evidence="5 7" id="KW-0472">Membrane</keyword>
<dbReference type="Proteomes" id="UP001530293">
    <property type="component" value="Unassembled WGS sequence"/>
</dbReference>
<feature type="domain" description="Major facilitator superfamily associated" evidence="8">
    <location>
        <begin position="110"/>
        <end position="518"/>
    </location>
</feature>
<feature type="transmembrane region" description="Helical" evidence="7">
    <location>
        <begin position="274"/>
        <end position="292"/>
    </location>
</feature>
<dbReference type="InterPro" id="IPR051717">
    <property type="entry name" value="MFS_MFSD6"/>
</dbReference>
<evidence type="ECO:0000256" key="5">
    <source>
        <dbReference type="ARBA" id="ARBA00023136"/>
    </source>
</evidence>
<evidence type="ECO:0000313" key="10">
    <source>
        <dbReference type="Proteomes" id="UP001530293"/>
    </source>
</evidence>
<dbReference type="AlphaFoldDB" id="A0ABD3M6C7"/>
<feature type="transmembrane region" description="Helical" evidence="7">
    <location>
        <begin position="517"/>
        <end position="538"/>
    </location>
</feature>
<sequence>MTTAATFHNLKIDMDKLAASSSLCSEGDDNDGIVSTPTPAFPSALVSNEFVNEDNKLLLPNNNTDTAVNIDCHHDNAKPSHLNGSNSKSSNGIGSNSNNFSSLLSHNNKIRLLYFFFRFSTGSLVPFMSLYMQHVGLRPDQIGTLQAIRPIVTMTSAPLWGGLADRTGRKKMVLMGTFLFSFLFRLSACFTSNNIVTFGMSLCISSVFYAPVSSLLDSIVVSSMDEVDKVDFGRFRLYGELGNGVASSFLLNIINKNNNNNTIDQHHHGYNYMFAIHAITSLVAWICMMYCVPANSGKQSSSLSSSSSSSQSGKNSTTSSSTSSTQQHPTPTANWQEGLRVIFSSMQILLVFGLVVITGYSLSILENFCYINIRQLYITHNMLDVAGRDIGFYRICYSLGGTLTWWYAGSLSRKLGSDVVMLISVACLPLCFFGYAGFGSSELGTCTKLGIVMAEALRSGIFAALWSNATVRVNKLSPSHVSAQMQTMMEGAYRGIGHTSGSYLGGLLCRTLDVSDAFMVVGKGLVSFLCLIGAMGFWNRNNVNKIVA</sequence>
<dbReference type="Gene3D" id="1.20.1250.20">
    <property type="entry name" value="MFS general substrate transporter like domains"/>
    <property type="match status" value="2"/>
</dbReference>
<dbReference type="PANTHER" id="PTHR16172:SF41">
    <property type="entry name" value="MAJOR FACILITATOR SUPERFAMILY DOMAIN-CONTAINING PROTEIN 6-LIKE"/>
    <property type="match status" value="1"/>
</dbReference>
<reference evidence="9 10" key="1">
    <citation type="submission" date="2024-10" db="EMBL/GenBank/DDBJ databases">
        <title>Updated reference genomes for cyclostephanoid diatoms.</title>
        <authorList>
            <person name="Roberts W.R."/>
            <person name="Alverson A.J."/>
        </authorList>
    </citation>
    <scope>NUCLEOTIDE SEQUENCE [LARGE SCALE GENOMIC DNA]</scope>
    <source>
        <strain evidence="9 10">AJA232-27</strain>
    </source>
</reference>
<dbReference type="EMBL" id="JALLBG020000211">
    <property type="protein sequence ID" value="KAL3759167.1"/>
    <property type="molecule type" value="Genomic_DNA"/>
</dbReference>
<evidence type="ECO:0000259" key="8">
    <source>
        <dbReference type="Pfam" id="PF12832"/>
    </source>
</evidence>
<feature type="transmembrane region" description="Helical" evidence="7">
    <location>
        <begin position="390"/>
        <end position="407"/>
    </location>
</feature>
<keyword evidence="4 7" id="KW-1133">Transmembrane helix</keyword>
<organism evidence="9 10">
    <name type="scientific">Discostella pseudostelligera</name>
    <dbReference type="NCBI Taxonomy" id="259834"/>
    <lineage>
        <taxon>Eukaryota</taxon>
        <taxon>Sar</taxon>
        <taxon>Stramenopiles</taxon>
        <taxon>Ochrophyta</taxon>
        <taxon>Bacillariophyta</taxon>
        <taxon>Coscinodiscophyceae</taxon>
        <taxon>Thalassiosirophycidae</taxon>
        <taxon>Stephanodiscales</taxon>
        <taxon>Stephanodiscaceae</taxon>
        <taxon>Discostella</taxon>
    </lineage>
</organism>
<keyword evidence="3 7" id="KW-0812">Transmembrane</keyword>
<feature type="transmembrane region" description="Helical" evidence="7">
    <location>
        <begin position="419"/>
        <end position="438"/>
    </location>
</feature>
<dbReference type="InterPro" id="IPR024989">
    <property type="entry name" value="MFS_assoc_dom"/>
</dbReference>
<comment type="caution">
    <text evidence="9">The sequence shown here is derived from an EMBL/GenBank/DDBJ whole genome shotgun (WGS) entry which is preliminary data.</text>
</comment>
<evidence type="ECO:0000256" key="7">
    <source>
        <dbReference type="SAM" id="Phobius"/>
    </source>
</evidence>
<keyword evidence="10" id="KW-1185">Reference proteome</keyword>
<feature type="transmembrane region" description="Helical" evidence="7">
    <location>
        <begin position="237"/>
        <end position="254"/>
    </location>
</feature>
<evidence type="ECO:0000256" key="1">
    <source>
        <dbReference type="ARBA" id="ARBA00004141"/>
    </source>
</evidence>
<dbReference type="GO" id="GO:0016020">
    <property type="term" value="C:membrane"/>
    <property type="evidence" value="ECO:0007669"/>
    <property type="project" value="UniProtKB-SubCell"/>
</dbReference>
<feature type="transmembrane region" description="Helical" evidence="7">
    <location>
        <begin position="143"/>
        <end position="160"/>
    </location>
</feature>
<gene>
    <name evidence="9" type="ORF">ACHAWU_001185</name>
</gene>
<accession>A0ABD3M6C7</accession>
<feature type="transmembrane region" description="Helical" evidence="7">
    <location>
        <begin position="194"/>
        <end position="216"/>
    </location>
</feature>
<evidence type="ECO:0000256" key="4">
    <source>
        <dbReference type="ARBA" id="ARBA00022989"/>
    </source>
</evidence>
<comment type="subcellular location">
    <subcellularLocation>
        <location evidence="1">Membrane</location>
        <topology evidence="1">Multi-pass membrane protein</topology>
    </subcellularLocation>
</comment>
<dbReference type="Pfam" id="PF12832">
    <property type="entry name" value="MFS_1_like"/>
    <property type="match status" value="1"/>
</dbReference>
<dbReference type="SUPFAM" id="SSF103473">
    <property type="entry name" value="MFS general substrate transporter"/>
    <property type="match status" value="1"/>
</dbReference>
<feature type="compositionally biased region" description="Low complexity" evidence="6">
    <location>
        <begin position="80"/>
        <end position="92"/>
    </location>
</feature>
<evidence type="ECO:0000256" key="3">
    <source>
        <dbReference type="ARBA" id="ARBA00022692"/>
    </source>
</evidence>
<feature type="compositionally biased region" description="Low complexity" evidence="6">
    <location>
        <begin position="302"/>
        <end position="327"/>
    </location>
</feature>
<evidence type="ECO:0000256" key="6">
    <source>
        <dbReference type="SAM" id="MobiDB-lite"/>
    </source>
</evidence>
<dbReference type="PANTHER" id="PTHR16172">
    <property type="entry name" value="MAJOR FACILITATOR SUPERFAMILY DOMAIN-CONTAINING PROTEIN 6-LIKE"/>
    <property type="match status" value="1"/>
</dbReference>
<proteinExistence type="inferred from homology"/>
<feature type="transmembrane region" description="Helical" evidence="7">
    <location>
        <begin position="348"/>
        <end position="370"/>
    </location>
</feature>
<evidence type="ECO:0000256" key="2">
    <source>
        <dbReference type="ARBA" id="ARBA00005241"/>
    </source>
</evidence>